<protein>
    <submittedName>
        <fullName evidence="6">Ground-like domain-containing protein</fullName>
    </submittedName>
</protein>
<reference evidence="6" key="1">
    <citation type="submission" date="2017-02" db="UniProtKB">
        <authorList>
            <consortium name="WormBaseParasite"/>
        </authorList>
    </citation>
    <scope>IDENTIFICATION</scope>
</reference>
<sequence length="322" mass="34686">MKWSLLLIWVTAVDMQRRTQYVRLPNGGLTLADRLSPHLRDAYNIKDGGSPGLSSDASGGLVAPPRAEPAGSENSPPNSYPENAPVPSKGLSYAEFKQLMQMKITEKLKQTPMTPTFVEPQPIEPYLTASPPAPPLVESGPTSPQPGDVAPSAVEPVTAVPANEVSTIKNDQEISTSYRELFQKNGFSPLQFLLNHGGVGTDSQFFVPVPIVVPPPPPPPPGPKCYTNPSGFLCCNVSLERTMEMAYVAAKSEGISSCNVQRMASAVQAASEEKFKTTFETVAAHRDFVAKVNFAGDLNCKIEVDGKFILAYATPKAEKEVR</sequence>
<evidence type="ECO:0000259" key="3">
    <source>
        <dbReference type="Pfam" id="PF04155"/>
    </source>
</evidence>
<accession>A0A0N4Y3E6</accession>
<gene>
    <name evidence="4" type="ORF">NBR_LOCUS10321</name>
</gene>
<keyword evidence="2" id="KW-0732">Signal</keyword>
<feature type="compositionally biased region" description="Polar residues" evidence="1">
    <location>
        <begin position="72"/>
        <end position="81"/>
    </location>
</feature>
<feature type="chain" id="PRO_5043125131" evidence="2">
    <location>
        <begin position="16"/>
        <end position="322"/>
    </location>
</feature>
<feature type="region of interest" description="Disordered" evidence="1">
    <location>
        <begin position="42"/>
        <end position="87"/>
    </location>
</feature>
<evidence type="ECO:0000313" key="6">
    <source>
        <dbReference type="WBParaSite" id="NBR_0001032001-mRNA-1"/>
    </source>
</evidence>
<dbReference type="PANTHER" id="PTHR31967:SF19">
    <property type="entry name" value="GROUND-LIKE DOMAIN-CONTAINING PROTEIN"/>
    <property type="match status" value="1"/>
</dbReference>
<dbReference type="EMBL" id="UYSL01020291">
    <property type="protein sequence ID" value="VDL73910.1"/>
    <property type="molecule type" value="Genomic_DNA"/>
</dbReference>
<proteinExistence type="predicted"/>
<dbReference type="Proteomes" id="UP000271162">
    <property type="component" value="Unassembled WGS sequence"/>
</dbReference>
<feature type="domain" description="Ground-like" evidence="3">
    <location>
        <begin position="232"/>
        <end position="312"/>
    </location>
</feature>
<dbReference type="STRING" id="27835.A0A0N4Y3E6"/>
<name>A0A0N4Y3E6_NIPBR</name>
<feature type="region of interest" description="Disordered" evidence="1">
    <location>
        <begin position="129"/>
        <end position="151"/>
    </location>
</feature>
<organism evidence="6">
    <name type="scientific">Nippostrongylus brasiliensis</name>
    <name type="common">Rat hookworm</name>
    <dbReference type="NCBI Taxonomy" id="27835"/>
    <lineage>
        <taxon>Eukaryota</taxon>
        <taxon>Metazoa</taxon>
        <taxon>Ecdysozoa</taxon>
        <taxon>Nematoda</taxon>
        <taxon>Chromadorea</taxon>
        <taxon>Rhabditida</taxon>
        <taxon>Rhabditina</taxon>
        <taxon>Rhabditomorpha</taxon>
        <taxon>Strongyloidea</taxon>
        <taxon>Heligmosomidae</taxon>
        <taxon>Nippostrongylus</taxon>
    </lineage>
</organism>
<dbReference type="WBParaSite" id="NBR_0001032001-mRNA-1">
    <property type="protein sequence ID" value="NBR_0001032001-mRNA-1"/>
    <property type="gene ID" value="NBR_0001032001"/>
</dbReference>
<evidence type="ECO:0000256" key="2">
    <source>
        <dbReference type="SAM" id="SignalP"/>
    </source>
</evidence>
<dbReference type="Pfam" id="PF04155">
    <property type="entry name" value="Ground-like"/>
    <property type="match status" value="1"/>
</dbReference>
<reference evidence="4 5" key="2">
    <citation type="submission" date="2018-11" db="EMBL/GenBank/DDBJ databases">
        <authorList>
            <consortium name="Pathogen Informatics"/>
        </authorList>
    </citation>
    <scope>NUCLEOTIDE SEQUENCE [LARGE SCALE GENOMIC DNA]</scope>
</reference>
<evidence type="ECO:0000313" key="5">
    <source>
        <dbReference type="Proteomes" id="UP000271162"/>
    </source>
</evidence>
<dbReference type="AlphaFoldDB" id="A0A0N4Y3E6"/>
<dbReference type="InterPro" id="IPR007284">
    <property type="entry name" value="Ground-like_dom"/>
</dbReference>
<evidence type="ECO:0000256" key="1">
    <source>
        <dbReference type="SAM" id="MobiDB-lite"/>
    </source>
</evidence>
<feature type="signal peptide" evidence="2">
    <location>
        <begin position="1"/>
        <end position="15"/>
    </location>
</feature>
<evidence type="ECO:0000313" key="4">
    <source>
        <dbReference type="EMBL" id="VDL73910.1"/>
    </source>
</evidence>
<dbReference type="PANTHER" id="PTHR31967">
    <property type="entry name" value="GROUNDHOG (HEDGEHOG-LIKE FAMILY)-RELATED"/>
    <property type="match status" value="1"/>
</dbReference>
<keyword evidence="5" id="KW-1185">Reference proteome</keyword>